<evidence type="ECO:0000259" key="5">
    <source>
        <dbReference type="PROSITE" id="PS51485"/>
    </source>
</evidence>
<dbReference type="PROSITE" id="PS51485">
    <property type="entry name" value="PHYTOCYANIN"/>
    <property type="match status" value="1"/>
</dbReference>
<dbReference type="GO" id="GO:0005886">
    <property type="term" value="C:plasma membrane"/>
    <property type="evidence" value="ECO:0007669"/>
    <property type="project" value="TreeGrafter"/>
</dbReference>
<proteinExistence type="predicted"/>
<protein>
    <submittedName>
        <fullName evidence="6">Chemocyanin</fullName>
    </submittedName>
</protein>
<keyword evidence="3" id="KW-1133">Transmembrane helix</keyword>
<dbReference type="PANTHER" id="PTHR33021">
    <property type="entry name" value="BLUE COPPER PROTEIN"/>
    <property type="match status" value="1"/>
</dbReference>
<name>A0A2I0BAQ8_9ASPA</name>
<dbReference type="OrthoDB" id="605074at2759"/>
<dbReference type="FunFam" id="2.60.40.420:FF:000034">
    <property type="entry name" value="Cupredoxin superfamily protein"/>
    <property type="match status" value="1"/>
</dbReference>
<evidence type="ECO:0000313" key="7">
    <source>
        <dbReference type="Proteomes" id="UP000236161"/>
    </source>
</evidence>
<reference evidence="6 7" key="1">
    <citation type="journal article" date="2017" name="Nature">
        <title>The Apostasia genome and the evolution of orchids.</title>
        <authorList>
            <person name="Zhang G.Q."/>
            <person name="Liu K.W."/>
            <person name="Li Z."/>
            <person name="Lohaus R."/>
            <person name="Hsiao Y.Y."/>
            <person name="Niu S.C."/>
            <person name="Wang J.Y."/>
            <person name="Lin Y.C."/>
            <person name="Xu Q."/>
            <person name="Chen L.J."/>
            <person name="Yoshida K."/>
            <person name="Fujiwara S."/>
            <person name="Wang Z.W."/>
            <person name="Zhang Y.Q."/>
            <person name="Mitsuda N."/>
            <person name="Wang M."/>
            <person name="Liu G.H."/>
            <person name="Pecoraro L."/>
            <person name="Huang H.X."/>
            <person name="Xiao X.J."/>
            <person name="Lin M."/>
            <person name="Wu X.Y."/>
            <person name="Wu W.L."/>
            <person name="Chen Y.Y."/>
            <person name="Chang S.B."/>
            <person name="Sakamoto S."/>
            <person name="Ohme-Takagi M."/>
            <person name="Yagi M."/>
            <person name="Zeng S.J."/>
            <person name="Shen C.Y."/>
            <person name="Yeh C.M."/>
            <person name="Luo Y.B."/>
            <person name="Tsai W.C."/>
            <person name="Van de Peer Y."/>
            <person name="Liu Z.J."/>
        </authorList>
    </citation>
    <scope>NUCLEOTIDE SEQUENCE [LARGE SCALE GENOMIC DNA]</scope>
    <source>
        <strain evidence="7">cv. Shenzhen</strain>
        <tissue evidence="6">Stem</tissue>
    </source>
</reference>
<evidence type="ECO:0000256" key="1">
    <source>
        <dbReference type="ARBA" id="ARBA00023157"/>
    </source>
</evidence>
<dbReference type="InterPro" id="IPR008972">
    <property type="entry name" value="Cupredoxin"/>
</dbReference>
<feature type="transmembrane region" description="Helical" evidence="3">
    <location>
        <begin position="105"/>
        <end position="123"/>
    </location>
</feature>
<dbReference type="Proteomes" id="UP000236161">
    <property type="component" value="Unassembled WGS sequence"/>
</dbReference>
<evidence type="ECO:0000256" key="2">
    <source>
        <dbReference type="ARBA" id="ARBA00023180"/>
    </source>
</evidence>
<dbReference type="SUPFAM" id="SSF49503">
    <property type="entry name" value="Cupredoxins"/>
    <property type="match status" value="2"/>
</dbReference>
<keyword evidence="2" id="KW-0325">Glycoprotein</keyword>
<dbReference type="GO" id="GO:0009055">
    <property type="term" value="F:electron transfer activity"/>
    <property type="evidence" value="ECO:0007669"/>
    <property type="project" value="InterPro"/>
</dbReference>
<dbReference type="Pfam" id="PF02298">
    <property type="entry name" value="Cu_bind_like"/>
    <property type="match status" value="1"/>
</dbReference>
<keyword evidence="3" id="KW-0812">Transmembrane</keyword>
<feature type="domain" description="Phytocyanin" evidence="5">
    <location>
        <begin position="129"/>
        <end position="225"/>
    </location>
</feature>
<keyword evidence="7" id="KW-1185">Reference proteome</keyword>
<keyword evidence="1" id="KW-1015">Disulfide bond</keyword>
<dbReference type="AlphaFoldDB" id="A0A2I0BAQ8"/>
<evidence type="ECO:0000256" key="4">
    <source>
        <dbReference type="SAM" id="SignalP"/>
    </source>
</evidence>
<dbReference type="STRING" id="1088818.A0A2I0BAQ8"/>
<dbReference type="Gene3D" id="2.60.40.420">
    <property type="entry name" value="Cupredoxins - blue copper proteins"/>
    <property type="match status" value="2"/>
</dbReference>
<sequence length="228" mass="24905">MAQGMSKAVQAMAAACLALFLLLLTVEVVESTEYKVGESGGWSIDAATWAAGKTFYVGDTLSRAPAPAIKPSSGDSILPTIQAPSPLLQQLRYYLPTMAQGMSKVVQANFSCLVLLLLLLLAVEIVESVEYKIGDDRGWSLEAASWADGKIFYVGDTLYFKYTPGQHSLMVVDREVYETCNWDPNAPMFRAGSNLIELLEGYNYFISTVNDDCTRGMKLAIEGESLDE</sequence>
<gene>
    <name evidence="6" type="ORF">AXF42_Ash011478</name>
</gene>
<feature type="chain" id="PRO_5014155482" evidence="4">
    <location>
        <begin position="32"/>
        <end position="228"/>
    </location>
</feature>
<evidence type="ECO:0000313" key="6">
    <source>
        <dbReference type="EMBL" id="PKA64876.1"/>
    </source>
</evidence>
<evidence type="ECO:0000256" key="3">
    <source>
        <dbReference type="SAM" id="Phobius"/>
    </source>
</evidence>
<dbReference type="InterPro" id="IPR003245">
    <property type="entry name" value="Phytocyanin_dom"/>
</dbReference>
<dbReference type="InterPro" id="IPR039391">
    <property type="entry name" value="Phytocyanin-like"/>
</dbReference>
<feature type="signal peptide" evidence="4">
    <location>
        <begin position="1"/>
        <end position="31"/>
    </location>
</feature>
<accession>A0A2I0BAQ8</accession>
<dbReference type="PANTHER" id="PTHR33021:SF339">
    <property type="entry name" value="OS07G0570600 PROTEIN"/>
    <property type="match status" value="1"/>
</dbReference>
<keyword evidence="3" id="KW-0472">Membrane</keyword>
<keyword evidence="4" id="KW-0732">Signal</keyword>
<dbReference type="EMBL" id="KZ451899">
    <property type="protein sequence ID" value="PKA64876.1"/>
    <property type="molecule type" value="Genomic_DNA"/>
</dbReference>
<organism evidence="6 7">
    <name type="scientific">Apostasia shenzhenica</name>
    <dbReference type="NCBI Taxonomy" id="1088818"/>
    <lineage>
        <taxon>Eukaryota</taxon>
        <taxon>Viridiplantae</taxon>
        <taxon>Streptophyta</taxon>
        <taxon>Embryophyta</taxon>
        <taxon>Tracheophyta</taxon>
        <taxon>Spermatophyta</taxon>
        <taxon>Magnoliopsida</taxon>
        <taxon>Liliopsida</taxon>
        <taxon>Asparagales</taxon>
        <taxon>Orchidaceae</taxon>
        <taxon>Apostasioideae</taxon>
        <taxon>Apostasia</taxon>
    </lineage>
</organism>